<reference evidence="2" key="2">
    <citation type="submission" date="2018-05" db="EMBL/GenBank/DDBJ databases">
        <title>OmerRS3 (Oryza meridionalis Reference Sequence Version 3).</title>
        <authorList>
            <person name="Zhang J."/>
            <person name="Kudrna D."/>
            <person name="Lee S."/>
            <person name="Talag J."/>
            <person name="Welchert J."/>
            <person name="Wing R.A."/>
        </authorList>
    </citation>
    <scope>NUCLEOTIDE SEQUENCE [LARGE SCALE GENOMIC DNA]</scope>
    <source>
        <strain evidence="2">cv. OR44</strain>
    </source>
</reference>
<feature type="region of interest" description="Disordered" evidence="1">
    <location>
        <begin position="1"/>
        <end position="42"/>
    </location>
</feature>
<evidence type="ECO:0000313" key="2">
    <source>
        <dbReference type="EnsemblPlants" id="OMERI08G08690.1"/>
    </source>
</evidence>
<name>A0A0E0EK52_9ORYZ</name>
<dbReference type="AlphaFoldDB" id="A0A0E0EK52"/>
<evidence type="ECO:0000256" key="1">
    <source>
        <dbReference type="SAM" id="MobiDB-lite"/>
    </source>
</evidence>
<sequence>MEPAVRWTATVSSSAAESPKGGDALLRGSNTRAVNSNGMPSSAAKRVRWSSSMWLNPDDTNAVTLRFDGGTKAWGRWCASSYGGQWAPKLS</sequence>
<reference evidence="2" key="1">
    <citation type="submission" date="2015-04" db="UniProtKB">
        <authorList>
            <consortium name="EnsemblPlants"/>
        </authorList>
    </citation>
    <scope>IDENTIFICATION</scope>
</reference>
<dbReference type="HOGENOM" id="CLU_2430766_0_0_1"/>
<evidence type="ECO:0000313" key="3">
    <source>
        <dbReference type="Proteomes" id="UP000008021"/>
    </source>
</evidence>
<dbReference type="Gramene" id="OMERI08G08690.1">
    <property type="protein sequence ID" value="OMERI08G08690.1"/>
    <property type="gene ID" value="OMERI08G08690"/>
</dbReference>
<keyword evidence="3" id="KW-1185">Reference proteome</keyword>
<proteinExistence type="predicted"/>
<protein>
    <submittedName>
        <fullName evidence="2">Uncharacterized protein</fullName>
    </submittedName>
</protein>
<organism evidence="2">
    <name type="scientific">Oryza meridionalis</name>
    <dbReference type="NCBI Taxonomy" id="40149"/>
    <lineage>
        <taxon>Eukaryota</taxon>
        <taxon>Viridiplantae</taxon>
        <taxon>Streptophyta</taxon>
        <taxon>Embryophyta</taxon>
        <taxon>Tracheophyta</taxon>
        <taxon>Spermatophyta</taxon>
        <taxon>Magnoliopsida</taxon>
        <taxon>Liliopsida</taxon>
        <taxon>Poales</taxon>
        <taxon>Poaceae</taxon>
        <taxon>BOP clade</taxon>
        <taxon>Oryzoideae</taxon>
        <taxon>Oryzeae</taxon>
        <taxon>Oryzinae</taxon>
        <taxon>Oryza</taxon>
    </lineage>
</organism>
<accession>A0A0E0EK52</accession>
<dbReference type="EnsemblPlants" id="OMERI08G08690.1">
    <property type="protein sequence ID" value="OMERI08G08690.1"/>
    <property type="gene ID" value="OMERI08G08690"/>
</dbReference>
<dbReference type="Proteomes" id="UP000008021">
    <property type="component" value="Chromosome 8"/>
</dbReference>
<feature type="compositionally biased region" description="Polar residues" evidence="1">
    <location>
        <begin position="28"/>
        <end position="40"/>
    </location>
</feature>